<evidence type="ECO:0000256" key="1">
    <source>
        <dbReference type="ARBA" id="ARBA00004651"/>
    </source>
</evidence>
<name>A0A329MHM1_9BACL</name>
<evidence type="ECO:0000256" key="3">
    <source>
        <dbReference type="ARBA" id="ARBA00022692"/>
    </source>
</evidence>
<dbReference type="RefSeq" id="WP_113033530.1">
    <property type="nucleotide sequence ID" value="NZ_QMFB01000015.1"/>
</dbReference>
<keyword evidence="4 6" id="KW-1133">Transmembrane helix</keyword>
<evidence type="ECO:0000256" key="4">
    <source>
        <dbReference type="ARBA" id="ARBA00022989"/>
    </source>
</evidence>
<evidence type="ECO:0000256" key="5">
    <source>
        <dbReference type="ARBA" id="ARBA00023136"/>
    </source>
</evidence>
<keyword evidence="3 6" id="KW-0812">Transmembrane</keyword>
<dbReference type="AlphaFoldDB" id="A0A329MHM1"/>
<protein>
    <submittedName>
        <fullName evidence="8">Aromatic acid exporter family protein</fullName>
    </submittedName>
</protein>
<evidence type="ECO:0000256" key="6">
    <source>
        <dbReference type="SAM" id="Phobius"/>
    </source>
</evidence>
<keyword evidence="5 6" id="KW-0472">Membrane</keyword>
<dbReference type="PANTHER" id="PTHR40064:SF1">
    <property type="entry name" value="MEMBRANE PROTEIN"/>
    <property type="match status" value="1"/>
</dbReference>
<dbReference type="EMBL" id="QMFB01000015">
    <property type="protein sequence ID" value="RAV18876.1"/>
    <property type="molecule type" value="Genomic_DNA"/>
</dbReference>
<dbReference type="GO" id="GO:0005886">
    <property type="term" value="C:plasma membrane"/>
    <property type="evidence" value="ECO:0007669"/>
    <property type="project" value="UniProtKB-SubCell"/>
</dbReference>
<gene>
    <name evidence="8" type="ORF">DQG23_24420</name>
</gene>
<organism evidence="8 9">
    <name type="scientific">Paenibacillus contaminans</name>
    <dbReference type="NCBI Taxonomy" id="450362"/>
    <lineage>
        <taxon>Bacteria</taxon>
        <taxon>Bacillati</taxon>
        <taxon>Bacillota</taxon>
        <taxon>Bacilli</taxon>
        <taxon>Bacillales</taxon>
        <taxon>Paenibacillaceae</taxon>
        <taxon>Paenibacillus</taxon>
    </lineage>
</organism>
<dbReference type="OrthoDB" id="357521at2"/>
<dbReference type="Pfam" id="PF11728">
    <property type="entry name" value="ArAE_1_C"/>
    <property type="match status" value="1"/>
</dbReference>
<dbReference type="InterPro" id="IPR021062">
    <property type="entry name" value="ArAE_1_C"/>
</dbReference>
<comment type="subcellular location">
    <subcellularLocation>
        <location evidence="1">Cell membrane</location>
        <topology evidence="1">Multi-pass membrane protein</topology>
    </subcellularLocation>
</comment>
<dbReference type="Proteomes" id="UP000250369">
    <property type="component" value="Unassembled WGS sequence"/>
</dbReference>
<keyword evidence="9" id="KW-1185">Reference proteome</keyword>
<dbReference type="Gene3D" id="1.20.120.940">
    <property type="entry name" value="Putative aromatic acid exporter, C-terminal domain"/>
    <property type="match status" value="1"/>
</dbReference>
<dbReference type="InterPro" id="IPR038323">
    <property type="entry name" value="ArAE_1_C_sf"/>
</dbReference>
<dbReference type="InterPro" id="IPR010343">
    <property type="entry name" value="ArAE_1"/>
</dbReference>
<feature type="transmembrane region" description="Helical" evidence="6">
    <location>
        <begin position="124"/>
        <end position="142"/>
    </location>
</feature>
<feature type="transmembrane region" description="Helical" evidence="6">
    <location>
        <begin position="97"/>
        <end position="118"/>
    </location>
</feature>
<comment type="caution">
    <text evidence="8">The sequence shown here is derived from an EMBL/GenBank/DDBJ whole genome shotgun (WGS) entry which is preliminary data.</text>
</comment>
<evidence type="ECO:0000313" key="8">
    <source>
        <dbReference type="EMBL" id="RAV18876.1"/>
    </source>
</evidence>
<feature type="transmembrane region" description="Helical" evidence="6">
    <location>
        <begin position="53"/>
        <end position="85"/>
    </location>
</feature>
<proteinExistence type="predicted"/>
<evidence type="ECO:0000313" key="9">
    <source>
        <dbReference type="Proteomes" id="UP000250369"/>
    </source>
</evidence>
<dbReference type="InterPro" id="IPR052984">
    <property type="entry name" value="UPF0421"/>
</dbReference>
<sequence>MGIRILKTAVAATLAIYLAQWLDLGSPLSAGLLAILGVDVTKKRSLRSATIRLLASLFGLFVGSILFYVCGFQIWVMALFVMSVYPILARLKLSDGIVTGTVVMIHLFAAQSIEAAMIWNEVKLLFVGLGTATIINLIYMPNPESRLQEARKRIDELFSDIFGEIAIHLREGDNHIWDGKELLAAGNAIKEGFALSVNSAENKLFYAEDDWRGYFDMRRQQLESIDRMLDLVSQVYRSLPHGEAAAQLFDQLKVDVKETFYTGNAEKELDKLERSFKSMELPRTREEFEMRSAILQLCLELKSYLVIAKTLKKRKENNENTL</sequence>
<reference evidence="8 9" key="1">
    <citation type="journal article" date="2009" name="Int. J. Syst. Evol. Microbiol.">
        <title>Paenibacillus contaminans sp. nov., isolated from a contaminated laboratory plate.</title>
        <authorList>
            <person name="Chou J.H."/>
            <person name="Lee J.H."/>
            <person name="Lin M.C."/>
            <person name="Chang P.S."/>
            <person name="Arun A.B."/>
            <person name="Young C.C."/>
            <person name="Chen W.M."/>
        </authorList>
    </citation>
    <scope>NUCLEOTIDE SEQUENCE [LARGE SCALE GENOMIC DNA]</scope>
    <source>
        <strain evidence="8 9">CKOBP-6</strain>
    </source>
</reference>
<keyword evidence="2" id="KW-1003">Cell membrane</keyword>
<accession>A0A329MHM1</accession>
<dbReference type="PANTHER" id="PTHR40064">
    <property type="entry name" value="MEMBRANE PROTEIN-RELATED"/>
    <property type="match status" value="1"/>
</dbReference>
<dbReference type="Pfam" id="PF06081">
    <property type="entry name" value="ArAE_1"/>
    <property type="match status" value="1"/>
</dbReference>
<evidence type="ECO:0000256" key="2">
    <source>
        <dbReference type="ARBA" id="ARBA00022475"/>
    </source>
</evidence>
<evidence type="ECO:0000259" key="7">
    <source>
        <dbReference type="Pfam" id="PF11728"/>
    </source>
</evidence>
<feature type="domain" description="Putative aromatic acid exporter C-terminal" evidence="7">
    <location>
        <begin position="144"/>
        <end position="307"/>
    </location>
</feature>